<dbReference type="PANTHER" id="PTHR25462">
    <property type="entry name" value="BONUS, ISOFORM C-RELATED"/>
    <property type="match status" value="1"/>
</dbReference>
<feature type="compositionally biased region" description="Polar residues" evidence="5">
    <location>
        <begin position="657"/>
        <end position="669"/>
    </location>
</feature>
<dbReference type="SMART" id="SM00184">
    <property type="entry name" value="RING"/>
    <property type="match status" value="1"/>
</dbReference>
<dbReference type="PANTHER" id="PTHR25462:SF296">
    <property type="entry name" value="MEIOTIC P26, ISOFORM F"/>
    <property type="match status" value="1"/>
</dbReference>
<dbReference type="InterPro" id="IPR015943">
    <property type="entry name" value="WD40/YVTN_repeat-like_dom_sf"/>
</dbReference>
<feature type="domain" description="B box-type" evidence="7">
    <location>
        <begin position="105"/>
        <end position="156"/>
    </location>
</feature>
<organism evidence="8 9">
    <name type="scientific">Pomacea canaliculata</name>
    <name type="common">Golden apple snail</name>
    <dbReference type="NCBI Taxonomy" id="400727"/>
    <lineage>
        <taxon>Eukaryota</taxon>
        <taxon>Metazoa</taxon>
        <taxon>Spiralia</taxon>
        <taxon>Lophotrochozoa</taxon>
        <taxon>Mollusca</taxon>
        <taxon>Gastropoda</taxon>
        <taxon>Caenogastropoda</taxon>
        <taxon>Architaenioglossa</taxon>
        <taxon>Ampullarioidea</taxon>
        <taxon>Ampullariidae</taxon>
        <taxon>Pomacea</taxon>
    </lineage>
</organism>
<dbReference type="Gene3D" id="3.30.40.10">
    <property type="entry name" value="Zinc/RING finger domain, C3HC4 (zinc finger)"/>
    <property type="match status" value="1"/>
</dbReference>
<dbReference type="CDD" id="cd19756">
    <property type="entry name" value="Bbox2"/>
    <property type="match status" value="1"/>
</dbReference>
<keyword evidence="3" id="KW-0862">Zinc</keyword>
<evidence type="ECO:0000313" key="9">
    <source>
        <dbReference type="Proteomes" id="UP000245119"/>
    </source>
</evidence>
<dbReference type="SUPFAM" id="SSF101898">
    <property type="entry name" value="NHL repeat"/>
    <property type="match status" value="1"/>
</dbReference>
<feature type="domain" description="RING-type" evidence="6">
    <location>
        <begin position="12"/>
        <end position="58"/>
    </location>
</feature>
<dbReference type="InterPro" id="IPR018957">
    <property type="entry name" value="Znf_C3HC4_RING-type"/>
</dbReference>
<dbReference type="PROSITE" id="PS00518">
    <property type="entry name" value="ZF_RING_1"/>
    <property type="match status" value="1"/>
</dbReference>
<accession>A0A2T7NH17</accession>
<evidence type="ECO:0000256" key="5">
    <source>
        <dbReference type="SAM" id="MobiDB-lite"/>
    </source>
</evidence>
<proteinExistence type="predicted"/>
<evidence type="ECO:0000313" key="8">
    <source>
        <dbReference type="EMBL" id="PVD20432.1"/>
    </source>
</evidence>
<dbReference type="InterPro" id="IPR017907">
    <property type="entry name" value="Znf_RING_CS"/>
</dbReference>
<dbReference type="Gene3D" id="2.130.10.10">
    <property type="entry name" value="YVTN repeat-like/Quinoprotein amine dehydrogenase"/>
    <property type="match status" value="1"/>
</dbReference>
<evidence type="ECO:0000256" key="4">
    <source>
        <dbReference type="PROSITE-ProRule" id="PRU00024"/>
    </source>
</evidence>
<reference evidence="8 9" key="1">
    <citation type="submission" date="2018-04" db="EMBL/GenBank/DDBJ databases">
        <title>The genome of golden apple snail Pomacea canaliculata provides insight into stress tolerance and invasive adaptation.</title>
        <authorList>
            <person name="Liu C."/>
            <person name="Liu B."/>
            <person name="Ren Y."/>
            <person name="Zhang Y."/>
            <person name="Wang H."/>
            <person name="Li S."/>
            <person name="Jiang F."/>
            <person name="Yin L."/>
            <person name="Zhang G."/>
            <person name="Qian W."/>
            <person name="Fan W."/>
        </authorList>
    </citation>
    <scope>NUCLEOTIDE SEQUENCE [LARGE SCALE GENOMIC DNA]</scope>
    <source>
        <strain evidence="8">SZHN2017</strain>
        <tissue evidence="8">Muscle</tissue>
    </source>
</reference>
<dbReference type="Gene3D" id="3.30.160.60">
    <property type="entry name" value="Classic Zinc Finger"/>
    <property type="match status" value="1"/>
</dbReference>
<sequence length="1107" mass="119084">MAESLIQSVIKCPICLEAYNDPRMLPCLHSFCQKCLSSYIENCPVSLAQPFFTCPVCREEIRPPNSHRPQNEWSMQFRSNFIMSDLASCLTETFKERDGEGEGTRGGEVCIPCSKQTPYPRDAEQFCLDCSQSYCAACLQVHTSIPSCQSHSIVSITDHAAREQHQNKHQQCSEHSEEILKMFCEDCRLLLCPVCALLKHRQCSKLNAIAETANARRLQMKTSQKELLAGLAQIKQQEDKVKKDRENLSRSTTINFKELNEAYDTLLAKIKEQKGSDMLKMHGINFKVQRHLVAHEEDVDRFISLLEGDIDRVEKMQLKVSDIQLLRETNPDDLKQAVTHISDLNTYIEKVRDCRFEIPVLNKARFEEIQQVLDKLSMLCFELDSSRADDVGEDSTGLLVPTKVENPSTVMETCPARLSCQMGPNGNGHTDQACSPLLLQTTVEVATCGISVAPFVLTHSPSSSQSDKDSDSQRNPFSMLSIGKKLRPKARPRNSSARRSVHGSVFSVKHPVVTAASSTTKQTSPKKSTQGFIFTPVNSTSAIFTLPTSKSGTDGAVDTSSHSLPVPKSGAASLALDTGLLVPKCGTCSTQATGGGCLAVSKPGATILQAALDQNISMLHSGCFVSQTVTSLQSSKAISSNGAAVACHTFPKPKIGASNSMANGSNTLPTPKPRTAAPLGTNTIPRARESRSGTDQEPAAARDVSEALVAQKNVMAASELSTTLSSLNAIASGLSSKILPPSKPNNFAGSGEPPLSASSVPATSQVVADAVRANGSGTKTKSAAGNVLANEASPRSSAAANGGVSGQASAVLVSSEKPRESLGNSIKENGDSSTRADAQKLRTVFSIRPVSAGDSRRPIISDFAILPNRQLAVVDRANSRVKLVQMTVEEQGQGGLCPAVDLTTPHGMCHMDGEIVAVVSHAAKTLQLVHLGNHRQCIKHTYNTCRGYTNVARLTTQTLAARFSLGVHILDVGGPALRLKAAIVNDSNGKPLFRSPTAMCTTQDGKIVVLDGILLDVSCWDQTGALLWRLPHPNLFLPRSLCSVGLRRLYCLCGTTRLDCLSAANGKLLHSVKLEAGPLKEVSTVAQDPQGRILINNVEEVVCFAWA</sequence>
<dbReference type="SUPFAM" id="SSF57850">
    <property type="entry name" value="RING/U-box"/>
    <property type="match status" value="1"/>
</dbReference>
<evidence type="ECO:0000256" key="3">
    <source>
        <dbReference type="ARBA" id="ARBA00022833"/>
    </source>
</evidence>
<dbReference type="PROSITE" id="PS50089">
    <property type="entry name" value="ZF_RING_2"/>
    <property type="match status" value="1"/>
</dbReference>
<dbReference type="SMART" id="SM00336">
    <property type="entry name" value="BBOX"/>
    <property type="match status" value="2"/>
</dbReference>
<dbReference type="EMBL" id="PZQS01000012">
    <property type="protein sequence ID" value="PVD20432.1"/>
    <property type="molecule type" value="Genomic_DNA"/>
</dbReference>
<dbReference type="InterPro" id="IPR000315">
    <property type="entry name" value="Znf_B-box"/>
</dbReference>
<dbReference type="InterPro" id="IPR013083">
    <property type="entry name" value="Znf_RING/FYVE/PHD"/>
</dbReference>
<dbReference type="OrthoDB" id="6080411at2759"/>
<dbReference type="GO" id="GO:0008270">
    <property type="term" value="F:zinc ion binding"/>
    <property type="evidence" value="ECO:0007669"/>
    <property type="project" value="UniProtKB-KW"/>
</dbReference>
<feature type="domain" description="B box-type" evidence="7">
    <location>
        <begin position="167"/>
        <end position="211"/>
    </location>
</feature>
<feature type="region of interest" description="Disordered" evidence="5">
    <location>
        <begin position="656"/>
        <end position="703"/>
    </location>
</feature>
<dbReference type="Pfam" id="PF00643">
    <property type="entry name" value="zf-B_box"/>
    <property type="match status" value="1"/>
</dbReference>
<name>A0A2T7NH17_POMCA</name>
<dbReference type="Proteomes" id="UP000245119">
    <property type="component" value="Linkage Group LG12"/>
</dbReference>
<evidence type="ECO:0000256" key="2">
    <source>
        <dbReference type="ARBA" id="ARBA00022771"/>
    </source>
</evidence>
<keyword evidence="9" id="KW-1185">Reference proteome</keyword>
<dbReference type="AlphaFoldDB" id="A0A2T7NH17"/>
<comment type="caution">
    <text evidence="8">The sequence shown here is derived from an EMBL/GenBank/DDBJ whole genome shotgun (WGS) entry which is preliminary data.</text>
</comment>
<feature type="compositionally biased region" description="Polar residues" evidence="5">
    <location>
        <begin position="822"/>
        <end position="835"/>
    </location>
</feature>
<evidence type="ECO:0000259" key="6">
    <source>
        <dbReference type="PROSITE" id="PS50089"/>
    </source>
</evidence>
<feature type="region of interest" description="Disordered" evidence="5">
    <location>
        <begin position="809"/>
        <end position="835"/>
    </location>
</feature>
<evidence type="ECO:0000259" key="7">
    <source>
        <dbReference type="PROSITE" id="PS50119"/>
    </source>
</evidence>
<dbReference type="PROSITE" id="PS50119">
    <property type="entry name" value="ZF_BBOX"/>
    <property type="match status" value="2"/>
</dbReference>
<feature type="region of interest" description="Disordered" evidence="5">
    <location>
        <begin position="459"/>
        <end position="503"/>
    </location>
</feature>
<dbReference type="InterPro" id="IPR001841">
    <property type="entry name" value="Znf_RING"/>
</dbReference>
<dbReference type="SUPFAM" id="SSF57845">
    <property type="entry name" value="B-box zinc-binding domain"/>
    <property type="match status" value="1"/>
</dbReference>
<feature type="region of interest" description="Disordered" evidence="5">
    <location>
        <begin position="737"/>
        <end position="761"/>
    </location>
</feature>
<dbReference type="Pfam" id="PF00097">
    <property type="entry name" value="zf-C3HC4"/>
    <property type="match status" value="1"/>
</dbReference>
<evidence type="ECO:0000256" key="1">
    <source>
        <dbReference type="ARBA" id="ARBA00022723"/>
    </source>
</evidence>
<gene>
    <name evidence="8" type="ORF">C0Q70_18587</name>
</gene>
<dbReference type="CDD" id="cd19757">
    <property type="entry name" value="Bbox1"/>
    <property type="match status" value="1"/>
</dbReference>
<evidence type="ECO:0008006" key="10">
    <source>
        <dbReference type="Google" id="ProtNLM"/>
    </source>
</evidence>
<keyword evidence="2 4" id="KW-0863">Zinc-finger</keyword>
<protein>
    <recommendedName>
        <fullName evidence="10">RING-type domain-containing protein</fullName>
    </recommendedName>
</protein>
<keyword evidence="1" id="KW-0479">Metal-binding</keyword>
<dbReference type="InterPro" id="IPR047153">
    <property type="entry name" value="TRIM45/56/19-like"/>
</dbReference>